<dbReference type="FunFam" id="2.10.25.10:FF:000535">
    <property type="entry name" value="Si:dkey-237h12.3"/>
    <property type="match status" value="1"/>
</dbReference>
<dbReference type="GO" id="GO:0050839">
    <property type="term" value="F:cell adhesion molecule binding"/>
    <property type="evidence" value="ECO:0007669"/>
    <property type="project" value="TreeGrafter"/>
</dbReference>
<dbReference type="Pfam" id="PF25020">
    <property type="entry name" value="TTR_TEN1-4"/>
    <property type="match status" value="1"/>
</dbReference>
<reference evidence="7 8" key="1">
    <citation type="submission" date="2021-06" db="EMBL/GenBank/DDBJ databases">
        <authorList>
            <person name="Palmer J.M."/>
        </authorList>
    </citation>
    <scope>NUCLEOTIDE SEQUENCE [LARGE SCALE GENOMIC DNA]</scope>
    <source>
        <strain evidence="7 8">MEX-2019</strain>
        <tissue evidence="7">Muscle</tissue>
    </source>
</reference>
<dbReference type="CDD" id="cd00054">
    <property type="entry name" value="EGF_CA"/>
    <property type="match status" value="1"/>
</dbReference>
<keyword evidence="3 4" id="KW-1015">Disulfide bond</keyword>
<evidence type="ECO:0000256" key="3">
    <source>
        <dbReference type="ARBA" id="ARBA00023157"/>
    </source>
</evidence>
<sequence length="507" mass="55771">MCGFCVVAFLIIWFSFVYGMCGDRSAAHSVFAFYALPLIVEVCEVDCGNHGMCYGGVCRCEEGWTGTVCDQKACHPLCSKNGVCKDGKCECDQGWTGEHCNIAHNPDIRVKEGCPGLCNNNGRCTLEASGWHCICQPGWRGAGCHVAMETLCTDGKDNEGDGLADCMDPDCCLQTSCQNQLYCKGSPDPAEVLSQSPSSLAPQQAARSFYQRIHFLVGSESTHIITGESPFNKSLVSIIRGQVLTSDGTPLIGVNVTFVHYPDHGYTITRKDGMFDLLANGGASLTLSFERAPFITQYRTVWVPWNVFYVMDTLVMKKEENDIPSCDLSGFIRPSPVIVASPLSTFFRGSHDDGPIIPETQVLQEETSIPGSDLNLVYLSSRASGYKPVLKVSMTQSSIPFNLMKVHLMVAVVGRLFQKWFPAQPNLSYTFIWDKTDAYGQRVFGLSEAVVSVGFEYESCLDLILWEKRTAILQGYEMDASNIGGWMLDKHHILDVQNGVSSDDQQS</sequence>
<dbReference type="InterPro" id="IPR008969">
    <property type="entry name" value="CarboxyPept-like_regulatory"/>
</dbReference>
<dbReference type="SUPFAM" id="SSF49464">
    <property type="entry name" value="Carboxypeptidase regulatory domain-like"/>
    <property type="match status" value="1"/>
</dbReference>
<dbReference type="PANTHER" id="PTHR11219">
    <property type="entry name" value="TENEURIN AND N-ACETYLGLUCOSAMINE-1-PHOSPHODIESTER ALPHA-N-ACETYLGLUCOSAMINIDASE"/>
    <property type="match status" value="1"/>
</dbReference>
<dbReference type="PROSITE" id="PS50026">
    <property type="entry name" value="EGF_3"/>
    <property type="match status" value="1"/>
</dbReference>
<feature type="signal peptide" evidence="5">
    <location>
        <begin position="1"/>
        <end position="19"/>
    </location>
</feature>
<dbReference type="EMBL" id="JAHHUM010001496">
    <property type="protein sequence ID" value="KAK5611178.1"/>
    <property type="molecule type" value="Genomic_DNA"/>
</dbReference>
<accession>A0AAV9RQK8</accession>
<keyword evidence="8" id="KW-1185">Reference proteome</keyword>
<comment type="caution">
    <text evidence="4">Lacks conserved residue(s) required for the propagation of feature annotation.</text>
</comment>
<dbReference type="PROSITE" id="PS00022">
    <property type="entry name" value="EGF_1"/>
    <property type="match status" value="2"/>
</dbReference>
<dbReference type="SUPFAM" id="SSF57196">
    <property type="entry name" value="EGF/Laminin"/>
    <property type="match status" value="2"/>
</dbReference>
<dbReference type="SMART" id="SM00181">
    <property type="entry name" value="EGF"/>
    <property type="match status" value="3"/>
</dbReference>
<dbReference type="InterPro" id="IPR056820">
    <property type="entry name" value="TEN_TTR-like"/>
</dbReference>
<evidence type="ECO:0000256" key="2">
    <source>
        <dbReference type="ARBA" id="ARBA00022737"/>
    </source>
</evidence>
<feature type="chain" id="PRO_5043687399" evidence="5">
    <location>
        <begin position="20"/>
        <end position="507"/>
    </location>
</feature>
<feature type="disulfide bond" evidence="4">
    <location>
        <begin position="135"/>
        <end position="144"/>
    </location>
</feature>
<evidence type="ECO:0000313" key="7">
    <source>
        <dbReference type="EMBL" id="KAK5611178.1"/>
    </source>
</evidence>
<dbReference type="InterPro" id="IPR057627">
    <property type="entry name" value="FN-plug_TEN1-4"/>
</dbReference>
<evidence type="ECO:0000256" key="5">
    <source>
        <dbReference type="SAM" id="SignalP"/>
    </source>
</evidence>
<dbReference type="GO" id="GO:0007157">
    <property type="term" value="P:heterophilic cell-cell adhesion via plasma membrane cell adhesion molecules"/>
    <property type="evidence" value="ECO:0007669"/>
    <property type="project" value="TreeGrafter"/>
</dbReference>
<dbReference type="Pfam" id="PF25024">
    <property type="entry name" value="EGF_TEN"/>
    <property type="match status" value="1"/>
</dbReference>
<dbReference type="Gene3D" id="2.10.25.10">
    <property type="entry name" value="Laminin"/>
    <property type="match status" value="2"/>
</dbReference>
<evidence type="ECO:0000256" key="1">
    <source>
        <dbReference type="ARBA" id="ARBA00022536"/>
    </source>
</evidence>
<comment type="caution">
    <text evidence="7">The sequence shown here is derived from an EMBL/GenBank/DDBJ whole genome shotgun (WGS) entry which is preliminary data.</text>
</comment>
<protein>
    <submittedName>
        <fullName evidence="7">Teneurin-3</fullName>
    </submittedName>
</protein>
<dbReference type="InterPro" id="IPR051216">
    <property type="entry name" value="Teneurin"/>
</dbReference>
<dbReference type="GO" id="GO:0042803">
    <property type="term" value="F:protein homodimerization activity"/>
    <property type="evidence" value="ECO:0007669"/>
    <property type="project" value="TreeGrafter"/>
</dbReference>
<dbReference type="InterPro" id="IPR000742">
    <property type="entry name" value="EGF"/>
</dbReference>
<organism evidence="7 8">
    <name type="scientific">Crenichthys baileyi</name>
    <name type="common">White River springfish</name>
    <dbReference type="NCBI Taxonomy" id="28760"/>
    <lineage>
        <taxon>Eukaryota</taxon>
        <taxon>Metazoa</taxon>
        <taxon>Chordata</taxon>
        <taxon>Craniata</taxon>
        <taxon>Vertebrata</taxon>
        <taxon>Euteleostomi</taxon>
        <taxon>Actinopterygii</taxon>
        <taxon>Neopterygii</taxon>
        <taxon>Teleostei</taxon>
        <taxon>Neoteleostei</taxon>
        <taxon>Acanthomorphata</taxon>
        <taxon>Ovalentaria</taxon>
        <taxon>Atherinomorphae</taxon>
        <taxon>Cyprinodontiformes</taxon>
        <taxon>Goodeidae</taxon>
        <taxon>Crenichthys</taxon>
    </lineage>
</organism>
<keyword evidence="2" id="KW-0677">Repeat</keyword>
<dbReference type="AlphaFoldDB" id="A0AAV9RQK8"/>
<dbReference type="PANTHER" id="PTHR11219:SF65">
    <property type="entry name" value="TENEURIN-3"/>
    <property type="match status" value="1"/>
</dbReference>
<dbReference type="GO" id="GO:0043005">
    <property type="term" value="C:neuron projection"/>
    <property type="evidence" value="ECO:0007669"/>
    <property type="project" value="TreeGrafter"/>
</dbReference>
<dbReference type="Gene3D" id="2.60.120.260">
    <property type="entry name" value="Galactose-binding domain-like"/>
    <property type="match status" value="1"/>
</dbReference>
<dbReference type="Proteomes" id="UP001311232">
    <property type="component" value="Unassembled WGS sequence"/>
</dbReference>
<feature type="domain" description="EGF-like" evidence="6">
    <location>
        <begin position="110"/>
        <end position="145"/>
    </location>
</feature>
<dbReference type="PROSITE" id="PS01186">
    <property type="entry name" value="EGF_2"/>
    <property type="match status" value="2"/>
</dbReference>
<keyword evidence="1 4" id="KW-0245">EGF-like domain</keyword>
<keyword evidence="5" id="KW-0732">Signal</keyword>
<feature type="disulfide bond" evidence="4">
    <location>
        <begin position="114"/>
        <end position="124"/>
    </location>
</feature>
<evidence type="ECO:0000259" key="6">
    <source>
        <dbReference type="PROSITE" id="PS50026"/>
    </source>
</evidence>
<dbReference type="Pfam" id="PF24329">
    <property type="entry name" value="FN-plug_TEN1-4"/>
    <property type="match status" value="1"/>
</dbReference>
<dbReference type="GO" id="GO:0048666">
    <property type="term" value="P:neuron development"/>
    <property type="evidence" value="ECO:0007669"/>
    <property type="project" value="TreeGrafter"/>
</dbReference>
<name>A0AAV9RQK8_9TELE</name>
<gene>
    <name evidence="7" type="primary">TENM3_5</name>
    <name evidence="7" type="ORF">CRENBAI_020710</name>
</gene>
<dbReference type="GO" id="GO:0046982">
    <property type="term" value="F:protein heterodimerization activity"/>
    <property type="evidence" value="ECO:0007669"/>
    <property type="project" value="TreeGrafter"/>
</dbReference>
<proteinExistence type="predicted"/>
<evidence type="ECO:0000256" key="4">
    <source>
        <dbReference type="PROSITE-ProRule" id="PRU00076"/>
    </source>
</evidence>
<evidence type="ECO:0000313" key="8">
    <source>
        <dbReference type="Proteomes" id="UP001311232"/>
    </source>
</evidence>